<accession>A0A127P4S6</accession>
<sequence>MSQWKSKFIYGVALACLVSACATPPAVDPAAKLDSIVAEADAAQKAGQTDKAVKLLKDATSAFPADKTPWVRLAQIRFDAENYGDAISYALEGLQRDPKDKVANSIVAVGGLRLSTKALNDLRTQNDLNGNVRTEAQGLAKILRESLGETVLVPPRPKAVARPAPAAAAAAAAKKGAVPAKPGTPEPSGDGANPFGSLQ</sequence>
<dbReference type="Pfam" id="PF14559">
    <property type="entry name" value="TPR_19"/>
    <property type="match status" value="1"/>
</dbReference>
<evidence type="ECO:0000256" key="2">
    <source>
        <dbReference type="SAM" id="SignalP"/>
    </source>
</evidence>
<evidence type="ECO:0000313" key="4">
    <source>
        <dbReference type="Proteomes" id="UP000072421"/>
    </source>
</evidence>
<dbReference type="EMBL" id="CP013232">
    <property type="protein sequence ID" value="AMO92836.1"/>
    <property type="molecule type" value="Genomic_DNA"/>
</dbReference>
<organism evidence="3">
    <name type="scientific">Collimonas fungivorans</name>
    <dbReference type="NCBI Taxonomy" id="158899"/>
    <lineage>
        <taxon>Bacteria</taxon>
        <taxon>Pseudomonadati</taxon>
        <taxon>Pseudomonadota</taxon>
        <taxon>Betaproteobacteria</taxon>
        <taxon>Burkholderiales</taxon>
        <taxon>Oxalobacteraceae</taxon>
        <taxon>Collimonas</taxon>
    </lineage>
</organism>
<feature type="chain" id="PRO_5007276600" evidence="2">
    <location>
        <begin position="23"/>
        <end position="199"/>
    </location>
</feature>
<dbReference type="Gene3D" id="1.25.40.10">
    <property type="entry name" value="Tetratricopeptide repeat domain"/>
    <property type="match status" value="1"/>
</dbReference>
<protein>
    <submittedName>
        <fullName evidence="3">TPR repeat family protein</fullName>
    </submittedName>
</protein>
<proteinExistence type="predicted"/>
<evidence type="ECO:0000313" key="3">
    <source>
        <dbReference type="EMBL" id="AMO92836.1"/>
    </source>
</evidence>
<name>A0A127P4S6_9BURK</name>
<dbReference type="RefSeq" id="WP_061538268.1">
    <property type="nucleotide sequence ID" value="NZ_CP013232.1"/>
</dbReference>
<dbReference type="SUPFAM" id="SSF48452">
    <property type="entry name" value="TPR-like"/>
    <property type="match status" value="1"/>
</dbReference>
<dbReference type="PROSITE" id="PS51257">
    <property type="entry name" value="PROKAR_LIPOPROTEIN"/>
    <property type="match status" value="1"/>
</dbReference>
<gene>
    <name evidence="3" type="ORF">CFter6_0105</name>
</gene>
<dbReference type="AlphaFoldDB" id="A0A127P4S6"/>
<feature type="compositionally biased region" description="Low complexity" evidence="1">
    <location>
        <begin position="170"/>
        <end position="183"/>
    </location>
</feature>
<feature type="signal peptide" evidence="2">
    <location>
        <begin position="1"/>
        <end position="22"/>
    </location>
</feature>
<evidence type="ECO:0000256" key="1">
    <source>
        <dbReference type="SAM" id="MobiDB-lite"/>
    </source>
</evidence>
<feature type="region of interest" description="Disordered" evidence="1">
    <location>
        <begin position="170"/>
        <end position="199"/>
    </location>
</feature>
<dbReference type="PATRIC" id="fig|158899.10.peg.104"/>
<dbReference type="SMR" id="A0A127P4S6"/>
<dbReference type="InterPro" id="IPR011990">
    <property type="entry name" value="TPR-like_helical_dom_sf"/>
</dbReference>
<dbReference type="Proteomes" id="UP000072421">
    <property type="component" value="Chromosome"/>
</dbReference>
<dbReference type="OrthoDB" id="6005230at2"/>
<reference evidence="3 4" key="1">
    <citation type="submission" date="2015-11" db="EMBL/GenBank/DDBJ databases">
        <title>Exploring the genomic traits of fungus-feeding bacterial genus Collimonas.</title>
        <authorList>
            <person name="Song C."/>
            <person name="Schmidt R."/>
            <person name="de Jager V."/>
            <person name="Krzyzanowska D."/>
            <person name="Jongedijk E."/>
            <person name="Cankar K."/>
            <person name="Beekwilder J."/>
            <person name="van Veen A."/>
            <person name="de Boer W."/>
            <person name="van Veen J.A."/>
            <person name="Garbeva P."/>
        </authorList>
    </citation>
    <scope>NUCLEOTIDE SEQUENCE [LARGE SCALE GENOMIC DNA]</scope>
    <source>
        <strain evidence="3 4">Ter6</strain>
    </source>
</reference>
<keyword evidence="2" id="KW-0732">Signal</keyword>